<accession>A0A382P034</accession>
<dbReference type="PROSITE" id="PS51272">
    <property type="entry name" value="SLH"/>
    <property type="match status" value="1"/>
</dbReference>
<feature type="domain" description="SLH" evidence="1">
    <location>
        <begin position="231"/>
        <end position="294"/>
    </location>
</feature>
<gene>
    <name evidence="2" type="ORF">METZ01_LOCUS318045</name>
</gene>
<organism evidence="2">
    <name type="scientific">marine metagenome</name>
    <dbReference type="NCBI Taxonomy" id="408172"/>
    <lineage>
        <taxon>unclassified sequences</taxon>
        <taxon>metagenomes</taxon>
        <taxon>ecological metagenomes</taxon>
    </lineage>
</organism>
<reference evidence="2" key="1">
    <citation type="submission" date="2018-05" db="EMBL/GenBank/DDBJ databases">
        <authorList>
            <person name="Lanie J.A."/>
            <person name="Ng W.-L."/>
            <person name="Kazmierczak K.M."/>
            <person name="Andrzejewski T.M."/>
            <person name="Davidsen T.M."/>
            <person name="Wayne K.J."/>
            <person name="Tettelin H."/>
            <person name="Glass J.I."/>
            <person name="Rusch D."/>
            <person name="Podicherti R."/>
            <person name="Tsui H.-C.T."/>
            <person name="Winkler M.E."/>
        </authorList>
    </citation>
    <scope>NUCLEOTIDE SEQUENCE</scope>
</reference>
<dbReference type="SMART" id="SM00028">
    <property type="entry name" value="TPR"/>
    <property type="match status" value="3"/>
</dbReference>
<dbReference type="SUPFAM" id="SSF48452">
    <property type="entry name" value="TPR-like"/>
    <property type="match status" value="1"/>
</dbReference>
<dbReference type="InterPro" id="IPR019734">
    <property type="entry name" value="TPR_rpt"/>
</dbReference>
<dbReference type="Pfam" id="PF00395">
    <property type="entry name" value="SLH"/>
    <property type="match status" value="2"/>
</dbReference>
<proteinExistence type="predicted"/>
<feature type="non-terminal residue" evidence="2">
    <location>
        <position position="1"/>
    </location>
</feature>
<dbReference type="AlphaFoldDB" id="A0A382P034"/>
<dbReference type="Gene3D" id="1.25.40.10">
    <property type="entry name" value="Tetratricopeptide repeat domain"/>
    <property type="match status" value="1"/>
</dbReference>
<feature type="non-terminal residue" evidence="2">
    <location>
        <position position="362"/>
    </location>
</feature>
<name>A0A382P034_9ZZZZ</name>
<protein>
    <recommendedName>
        <fullName evidence="1">SLH domain-containing protein</fullName>
    </recommendedName>
</protein>
<dbReference type="InterPro" id="IPR011990">
    <property type="entry name" value="TPR-like_helical_dom_sf"/>
</dbReference>
<evidence type="ECO:0000313" key="2">
    <source>
        <dbReference type="EMBL" id="SVC65191.1"/>
    </source>
</evidence>
<evidence type="ECO:0000259" key="1">
    <source>
        <dbReference type="PROSITE" id="PS51272"/>
    </source>
</evidence>
<dbReference type="InterPro" id="IPR001119">
    <property type="entry name" value="SLH_dom"/>
</dbReference>
<dbReference type="EMBL" id="UINC01103080">
    <property type="protein sequence ID" value="SVC65191.1"/>
    <property type="molecule type" value="Genomic_DNA"/>
</dbReference>
<sequence>FSGCSREIAPESDLDTPIYHYKAGLRAVDRGDYHSAKSSFEHSIALDKKFALGYGGLGLTYAHLADNKNAKKNIEKAKDKGKKDPEVLVLCARGWIIMRETEKKWYKNAENLLGIVLKSHKDHEAALYYFGEINLFRHEFSEAENYFRKVVEKKGDYMGKADDKWTLSQKIIRAMPGTLAGKKVALHEKITRADLSILFVEELKVGDLFAKLNQVNSSKFHSPTEFTSEKQTTQSPPDIQNHWASVWIKDILRYDILNVSPDDKFYPDKFITRAEYAIAVQRILAAATNDESIETRYFGESPSRFNDVPSSHPAYNAMAICTERGIMRADVITGKFDSLGSVSGPDALLIIRTLQKSLRVTY</sequence>